<evidence type="ECO:0000256" key="5">
    <source>
        <dbReference type="ARBA" id="ARBA00022692"/>
    </source>
</evidence>
<keyword evidence="5 8" id="KW-0812">Transmembrane</keyword>
<feature type="transmembrane region" description="Helical" evidence="8">
    <location>
        <begin position="70"/>
        <end position="87"/>
    </location>
</feature>
<comment type="similarity">
    <text evidence="2">Belongs to the binding-protein-dependent transport system permease family. FecCD subfamily.</text>
</comment>
<feature type="transmembrane region" description="Helical" evidence="8">
    <location>
        <begin position="123"/>
        <end position="143"/>
    </location>
</feature>
<dbReference type="InterPro" id="IPR000522">
    <property type="entry name" value="ABC_transptr_permease_BtuC"/>
</dbReference>
<dbReference type="GO" id="GO:0022857">
    <property type="term" value="F:transmembrane transporter activity"/>
    <property type="evidence" value="ECO:0007669"/>
    <property type="project" value="InterPro"/>
</dbReference>
<dbReference type="EMBL" id="CP063120">
    <property type="protein sequence ID" value="QOR17141.1"/>
    <property type="molecule type" value="Genomic_DNA"/>
</dbReference>
<sequence>MPYFVQRNPKLFFTSLVILLVGTILLSLNVGRFPISPLQLGQAIRCVFETECRTPSSVETVLWHIRTPRIFVACLVGAALAAAGATYQGMFKNPLVSPDILGVSSGAGLGASLAIFYNLPMFYVQLFAFSGGILAVLCVSMVASRSRNQDPILVLVLSGIAIGSLLGAGISLLKILADPFTQLPSITFWLLGSFTAVGVKELSQLTPILILGILPLFLLRWRLNLLALEEDEAKSLGIPIQRTRYILIIFTTLCTASAVSITGIIGWVGLLVPHIARLLVGANFILLLPTSLLLGASFLLLTDTLARTVASIELPIGILTSACGAPFFLYLLLRGRK</sequence>
<evidence type="ECO:0000256" key="2">
    <source>
        <dbReference type="ARBA" id="ARBA00007935"/>
    </source>
</evidence>
<keyword evidence="6 8" id="KW-1133">Transmembrane helix</keyword>
<feature type="transmembrane region" description="Helical" evidence="8">
    <location>
        <begin position="12"/>
        <end position="30"/>
    </location>
</feature>
<dbReference type="Proteomes" id="UP000595009">
    <property type="component" value="Chromosome"/>
</dbReference>
<dbReference type="CDD" id="cd06550">
    <property type="entry name" value="TM_ABC_iron-siderophores_like"/>
    <property type="match status" value="1"/>
</dbReference>
<dbReference type="PANTHER" id="PTHR30472">
    <property type="entry name" value="FERRIC ENTEROBACTIN TRANSPORT SYSTEM PERMEASE PROTEIN"/>
    <property type="match status" value="1"/>
</dbReference>
<evidence type="ECO:0000256" key="6">
    <source>
        <dbReference type="ARBA" id="ARBA00022989"/>
    </source>
</evidence>
<feature type="transmembrane region" description="Helical" evidence="8">
    <location>
        <begin position="243"/>
        <end position="272"/>
    </location>
</feature>
<feature type="transmembrane region" description="Helical" evidence="8">
    <location>
        <begin position="284"/>
        <end position="302"/>
    </location>
</feature>
<keyword evidence="7 8" id="KW-0472">Membrane</keyword>
<name>A0A7M1NWR1_HAEPA</name>
<evidence type="ECO:0000256" key="3">
    <source>
        <dbReference type="ARBA" id="ARBA00022448"/>
    </source>
</evidence>
<feature type="transmembrane region" description="Helical" evidence="8">
    <location>
        <begin position="314"/>
        <end position="333"/>
    </location>
</feature>
<reference evidence="9 10" key="1">
    <citation type="submission" date="2020-10" db="EMBL/GenBank/DDBJ databases">
        <title>Genomic diversity and antimicrobial resistance of Haemophilus colonising the airways of young children with cystic fibrosis.</title>
        <authorList>
            <person name="Watts S.C."/>
            <person name="Judd L.M."/>
            <person name="Carzino R."/>
            <person name="Ranganathan S."/>
            <person name="Holt K.E."/>
        </authorList>
    </citation>
    <scope>NUCLEOTIDE SEQUENCE [LARGE SCALE GENOMIC DNA]</scope>
    <source>
        <strain evidence="9 10">M1C137_2</strain>
    </source>
</reference>
<comment type="subcellular location">
    <subcellularLocation>
        <location evidence="1">Cell membrane</location>
        <topology evidence="1">Multi-pass membrane protein</topology>
    </subcellularLocation>
</comment>
<feature type="transmembrane region" description="Helical" evidence="8">
    <location>
        <begin position="205"/>
        <end position="223"/>
    </location>
</feature>
<dbReference type="RefSeq" id="WP_160222398.1">
    <property type="nucleotide sequence ID" value="NZ_CP063120.1"/>
</dbReference>
<evidence type="ECO:0000313" key="9">
    <source>
        <dbReference type="EMBL" id="QOR17141.1"/>
    </source>
</evidence>
<dbReference type="GO" id="GO:0005886">
    <property type="term" value="C:plasma membrane"/>
    <property type="evidence" value="ECO:0007669"/>
    <property type="project" value="UniProtKB-SubCell"/>
</dbReference>
<dbReference type="GO" id="GO:0033214">
    <property type="term" value="P:siderophore-iron import into cell"/>
    <property type="evidence" value="ECO:0007669"/>
    <property type="project" value="TreeGrafter"/>
</dbReference>
<evidence type="ECO:0000256" key="4">
    <source>
        <dbReference type="ARBA" id="ARBA00022475"/>
    </source>
</evidence>
<dbReference type="FunFam" id="1.10.3470.10:FF:000001">
    <property type="entry name" value="Vitamin B12 ABC transporter permease BtuC"/>
    <property type="match status" value="1"/>
</dbReference>
<keyword evidence="4" id="KW-1003">Cell membrane</keyword>
<evidence type="ECO:0000313" key="10">
    <source>
        <dbReference type="Proteomes" id="UP000595009"/>
    </source>
</evidence>
<organism evidence="9 10">
    <name type="scientific">Haemophilus parainfluenzae</name>
    <dbReference type="NCBI Taxonomy" id="729"/>
    <lineage>
        <taxon>Bacteria</taxon>
        <taxon>Pseudomonadati</taxon>
        <taxon>Pseudomonadota</taxon>
        <taxon>Gammaproteobacteria</taxon>
        <taxon>Pasteurellales</taxon>
        <taxon>Pasteurellaceae</taxon>
        <taxon>Haemophilus</taxon>
    </lineage>
</organism>
<dbReference type="Gene3D" id="1.10.3470.10">
    <property type="entry name" value="ABC transporter involved in vitamin B12 uptake, BtuC"/>
    <property type="match status" value="1"/>
</dbReference>
<dbReference type="InterPro" id="IPR037294">
    <property type="entry name" value="ABC_BtuC-like"/>
</dbReference>
<accession>A0A7M1NWR1</accession>
<feature type="transmembrane region" description="Helical" evidence="8">
    <location>
        <begin position="152"/>
        <end position="173"/>
    </location>
</feature>
<keyword evidence="3" id="KW-0813">Transport</keyword>
<dbReference type="PANTHER" id="PTHR30472:SF70">
    <property type="entry name" value="MOLYBDATE IMPORT SYSTEM PERMEASE PROTEIN MOLB"/>
    <property type="match status" value="1"/>
</dbReference>
<protein>
    <submittedName>
        <fullName evidence="9">Iron ABC transporter permease</fullName>
    </submittedName>
</protein>
<proteinExistence type="inferred from homology"/>
<feature type="transmembrane region" description="Helical" evidence="8">
    <location>
        <begin position="99"/>
        <end position="117"/>
    </location>
</feature>
<dbReference type="Pfam" id="PF01032">
    <property type="entry name" value="FecCD"/>
    <property type="match status" value="1"/>
</dbReference>
<evidence type="ECO:0000256" key="8">
    <source>
        <dbReference type="SAM" id="Phobius"/>
    </source>
</evidence>
<evidence type="ECO:0000256" key="1">
    <source>
        <dbReference type="ARBA" id="ARBA00004651"/>
    </source>
</evidence>
<evidence type="ECO:0000256" key="7">
    <source>
        <dbReference type="ARBA" id="ARBA00023136"/>
    </source>
</evidence>
<dbReference type="AlphaFoldDB" id="A0A7M1NWR1"/>
<gene>
    <name evidence="9" type="ORF">INP94_09815</name>
</gene>
<dbReference type="SUPFAM" id="SSF81345">
    <property type="entry name" value="ABC transporter involved in vitamin B12 uptake, BtuC"/>
    <property type="match status" value="1"/>
</dbReference>